<comment type="caution">
    <text evidence="1">The sequence shown here is derived from an EMBL/GenBank/DDBJ whole genome shotgun (WGS) entry which is preliminary data.</text>
</comment>
<accession>A0A7W2D9W9</accession>
<evidence type="ECO:0000313" key="2">
    <source>
        <dbReference type="Proteomes" id="UP000586976"/>
    </source>
</evidence>
<dbReference type="RefSeq" id="WP_181868682.1">
    <property type="nucleotide sequence ID" value="NZ_JACEQY010000157.1"/>
</dbReference>
<dbReference type="EMBL" id="JACEQY010000157">
    <property type="protein sequence ID" value="MBA4867369.1"/>
    <property type="molecule type" value="Genomic_DNA"/>
</dbReference>
<reference evidence="1 2" key="1">
    <citation type="submission" date="2020-07" db="EMBL/GenBank/DDBJ databases">
        <title>Streptomyces isolated from Indian soil.</title>
        <authorList>
            <person name="Mandal S."/>
            <person name="Maiti P.K."/>
        </authorList>
    </citation>
    <scope>NUCLEOTIDE SEQUENCE [LARGE SCALE GENOMIC DNA]</scope>
    <source>
        <strain evidence="1 2">PSKA54</strain>
    </source>
</reference>
<feature type="non-terminal residue" evidence="1">
    <location>
        <position position="108"/>
    </location>
</feature>
<evidence type="ECO:0000313" key="1">
    <source>
        <dbReference type="EMBL" id="MBA4867369.1"/>
    </source>
</evidence>
<dbReference type="AlphaFoldDB" id="A0A7W2D9W9"/>
<name>A0A7W2D9W9_9ACTN</name>
<organism evidence="1 2">
    <name type="scientific">Streptomyces himalayensis subsp. aureolus</name>
    <dbReference type="NCBI Taxonomy" id="2758039"/>
    <lineage>
        <taxon>Bacteria</taxon>
        <taxon>Bacillati</taxon>
        <taxon>Actinomycetota</taxon>
        <taxon>Actinomycetes</taxon>
        <taxon>Kitasatosporales</taxon>
        <taxon>Streptomycetaceae</taxon>
        <taxon>Streptomyces</taxon>
        <taxon>Streptomyces himalayensis</taxon>
    </lineage>
</organism>
<sequence>MQKLIPEWEIKKIVRFVEAGRTGVEAQLLLTNGLDVNKPFDAARVVTRFTSVIPGTQLFGTIGTPAVYCLQAAWWLNQELGIKTGEWLKEAIKVKQAPAEPPQVPRDP</sequence>
<protein>
    <submittedName>
        <fullName evidence="1">Uncharacterized protein</fullName>
    </submittedName>
</protein>
<keyword evidence="2" id="KW-1185">Reference proteome</keyword>
<gene>
    <name evidence="1" type="ORF">H1V43_40140</name>
</gene>
<proteinExistence type="predicted"/>
<dbReference type="Proteomes" id="UP000586976">
    <property type="component" value="Unassembled WGS sequence"/>
</dbReference>